<protein>
    <submittedName>
        <fullName evidence="1">Threonine dehydratase</fullName>
    </submittedName>
</protein>
<organism evidence="1 2">
    <name type="scientific">Bifidobacterium bohemicum DSM 22767</name>
    <dbReference type="NCBI Taxonomy" id="1437606"/>
    <lineage>
        <taxon>Bacteria</taxon>
        <taxon>Bacillati</taxon>
        <taxon>Actinomycetota</taxon>
        <taxon>Actinomycetes</taxon>
        <taxon>Bifidobacteriales</taxon>
        <taxon>Bifidobacteriaceae</taxon>
        <taxon>Bifidobacterium</taxon>
    </lineage>
</organism>
<name>A0A086ZEM5_9BIFI</name>
<dbReference type="STRING" id="1437606.BBOH_1235"/>
<proteinExistence type="predicted"/>
<evidence type="ECO:0000313" key="1">
    <source>
        <dbReference type="EMBL" id="KFI44975.1"/>
    </source>
</evidence>
<accession>A0A086ZEM5</accession>
<dbReference type="Proteomes" id="UP000029096">
    <property type="component" value="Unassembled WGS sequence"/>
</dbReference>
<reference evidence="1 2" key="1">
    <citation type="submission" date="2014-03" db="EMBL/GenBank/DDBJ databases">
        <title>Genomics of Bifidobacteria.</title>
        <authorList>
            <person name="Ventura M."/>
            <person name="Milani C."/>
            <person name="Lugli G.A."/>
        </authorList>
    </citation>
    <scope>NUCLEOTIDE SEQUENCE [LARGE SCALE GENOMIC DNA]</scope>
    <source>
        <strain evidence="1 2">DSM 22767</strain>
    </source>
</reference>
<sequence length="59" mass="6571">MLVQARANVIELDKGQFKATSHFMNSVSLGVTVETNGHDHIEKVLNALRDNGFDSKHSY</sequence>
<comment type="caution">
    <text evidence="1">The sequence shown here is derived from an EMBL/GenBank/DDBJ whole genome shotgun (WGS) entry which is preliminary data.</text>
</comment>
<dbReference type="eggNOG" id="COG2061">
    <property type="taxonomic scope" value="Bacteria"/>
</dbReference>
<gene>
    <name evidence="1" type="ORF">BBOH_1235</name>
</gene>
<evidence type="ECO:0000313" key="2">
    <source>
        <dbReference type="Proteomes" id="UP000029096"/>
    </source>
</evidence>
<keyword evidence="2" id="KW-1185">Reference proteome</keyword>
<dbReference type="AlphaFoldDB" id="A0A086ZEM5"/>
<dbReference type="EMBL" id="JGYP01000004">
    <property type="protein sequence ID" value="KFI44975.1"/>
    <property type="molecule type" value="Genomic_DNA"/>
</dbReference>